<proteinExistence type="predicted"/>
<organism evidence="1 2">
    <name type="scientific">Proteiniclasticum sediminis</name>
    <dbReference type="NCBI Taxonomy" id="2804028"/>
    <lineage>
        <taxon>Bacteria</taxon>
        <taxon>Bacillati</taxon>
        <taxon>Bacillota</taxon>
        <taxon>Clostridia</taxon>
        <taxon>Eubacteriales</taxon>
        <taxon>Clostridiaceae</taxon>
        <taxon>Proteiniclasticum</taxon>
    </lineage>
</organism>
<dbReference type="AlphaFoldDB" id="A0A941CNU5"/>
<protein>
    <submittedName>
        <fullName evidence="1">Uncharacterized protein</fullName>
    </submittedName>
</protein>
<name>A0A941CNU5_9CLOT</name>
<accession>A0A941CNU5</accession>
<dbReference type="EMBL" id="JAGSCS010000001">
    <property type="protein sequence ID" value="MBR0574939.1"/>
    <property type="molecule type" value="Genomic_DNA"/>
</dbReference>
<dbReference type="RefSeq" id="WP_211799448.1">
    <property type="nucleotide sequence ID" value="NZ_JAGSCS010000001.1"/>
</dbReference>
<evidence type="ECO:0000313" key="2">
    <source>
        <dbReference type="Proteomes" id="UP000675379"/>
    </source>
</evidence>
<reference evidence="1" key="1">
    <citation type="submission" date="2021-04" db="EMBL/GenBank/DDBJ databases">
        <title>Proteiniclasticum sedimins sp. nov., an obligate anaerobic bacterium isolated from anaerobic sludge.</title>
        <authorList>
            <person name="Liu J."/>
        </authorList>
    </citation>
    <scope>NUCLEOTIDE SEQUENCE</scope>
    <source>
        <strain evidence="1">BAD-10</strain>
    </source>
</reference>
<sequence length="420" mass="49110">MNQTQDLLLVGQLQASAMEDFSACCENPFQGLKKVSRIEKLYLEREIRKLMERCFKKLEPWKDKDPQELSVEEQAQVEFIFREILLELDRKKLFFDRPFLTLFLEKGYLDTTKGFFRAARAHDPQFQFMDLFQAMRNVWIMNSLQLLFDLPVQLTPSVFSYSMLYPYTDNYLDDPTISSAAKRRFNQRLEQVLQGNPVEEVTPEEDKIFQMVRNIEEEFSRIRFPEVYDSLLLIQDAQSASMAQDSQSKLSPQLSLPISFYKGGSSVLADAFLVKGELTETEMDFTFGYGCFLQLLDDLQDVESDRKDGHWTLFSHKNEEAIFDQEVLKLLCFIQKVMTKHHLGYAEEALMKDVIAQCTRMMVMEVIGRNPQLVSENLYDHLESYSKVRLSFYKEFREKAESYFQPSGLLKPVAEPQLIL</sequence>
<gene>
    <name evidence="1" type="ORF">KCG48_01160</name>
</gene>
<keyword evidence="2" id="KW-1185">Reference proteome</keyword>
<comment type="caution">
    <text evidence="1">The sequence shown here is derived from an EMBL/GenBank/DDBJ whole genome shotgun (WGS) entry which is preliminary data.</text>
</comment>
<dbReference type="Proteomes" id="UP000675379">
    <property type="component" value="Unassembled WGS sequence"/>
</dbReference>
<evidence type="ECO:0000313" key="1">
    <source>
        <dbReference type="EMBL" id="MBR0574939.1"/>
    </source>
</evidence>